<dbReference type="Pfam" id="PF00561">
    <property type="entry name" value="Abhydrolase_1"/>
    <property type="match status" value="1"/>
</dbReference>
<evidence type="ECO:0000256" key="3">
    <source>
        <dbReference type="SAM" id="MobiDB-lite"/>
    </source>
</evidence>
<evidence type="ECO:0000313" key="5">
    <source>
        <dbReference type="EMBL" id="KAK5095690.1"/>
    </source>
</evidence>
<dbReference type="PANTHER" id="PTHR43329">
    <property type="entry name" value="EPOXIDE HYDROLASE"/>
    <property type="match status" value="1"/>
</dbReference>
<comment type="similarity">
    <text evidence="2">Belongs to the AB hydrolase superfamily. Epoxide hydrolase family.</text>
</comment>
<reference evidence="5 6" key="1">
    <citation type="submission" date="2023-08" db="EMBL/GenBank/DDBJ databases">
        <title>Black Yeasts Isolated from many extreme environments.</title>
        <authorList>
            <person name="Coleine C."/>
            <person name="Stajich J.E."/>
            <person name="Selbmann L."/>
        </authorList>
    </citation>
    <scope>NUCLEOTIDE SEQUENCE [LARGE SCALE GENOMIC DNA]</scope>
    <source>
        <strain evidence="5 6">CCFEE 5885</strain>
    </source>
</reference>
<dbReference type="Proteomes" id="UP001345013">
    <property type="component" value="Unassembled WGS sequence"/>
</dbReference>
<comment type="caution">
    <text evidence="5">The sequence shown here is derived from an EMBL/GenBank/DDBJ whole genome shotgun (WGS) entry which is preliminary data.</text>
</comment>
<evidence type="ECO:0000259" key="4">
    <source>
        <dbReference type="Pfam" id="PF00561"/>
    </source>
</evidence>
<gene>
    <name evidence="5" type="ORF">LTR24_002907</name>
</gene>
<proteinExistence type="inferred from homology"/>
<dbReference type="SUPFAM" id="SSF53474">
    <property type="entry name" value="alpha/beta-Hydrolases"/>
    <property type="match status" value="1"/>
</dbReference>
<accession>A0ABR0KIB2</accession>
<dbReference type="PRINTS" id="PR00412">
    <property type="entry name" value="EPOXHYDRLASE"/>
</dbReference>
<evidence type="ECO:0000313" key="6">
    <source>
        <dbReference type="Proteomes" id="UP001345013"/>
    </source>
</evidence>
<dbReference type="InterPro" id="IPR029058">
    <property type="entry name" value="AB_hydrolase_fold"/>
</dbReference>
<evidence type="ECO:0000256" key="1">
    <source>
        <dbReference type="ARBA" id="ARBA00022801"/>
    </source>
</evidence>
<keyword evidence="1" id="KW-0378">Hydrolase</keyword>
<organism evidence="5 6">
    <name type="scientific">Lithohypha guttulata</name>
    <dbReference type="NCBI Taxonomy" id="1690604"/>
    <lineage>
        <taxon>Eukaryota</taxon>
        <taxon>Fungi</taxon>
        <taxon>Dikarya</taxon>
        <taxon>Ascomycota</taxon>
        <taxon>Pezizomycotina</taxon>
        <taxon>Eurotiomycetes</taxon>
        <taxon>Chaetothyriomycetidae</taxon>
        <taxon>Chaetothyriales</taxon>
        <taxon>Trichomeriaceae</taxon>
        <taxon>Lithohypha</taxon>
    </lineage>
</organism>
<dbReference type="Gene3D" id="3.40.50.1820">
    <property type="entry name" value="alpha/beta hydrolase"/>
    <property type="match status" value="1"/>
</dbReference>
<dbReference type="InterPro" id="IPR000639">
    <property type="entry name" value="Epox_hydrolase-like"/>
</dbReference>
<keyword evidence="6" id="KW-1185">Reference proteome</keyword>
<name>A0ABR0KIB2_9EURO</name>
<feature type="region of interest" description="Disordered" evidence="3">
    <location>
        <begin position="1"/>
        <end position="22"/>
    </location>
</feature>
<dbReference type="InterPro" id="IPR000073">
    <property type="entry name" value="AB_hydrolase_1"/>
</dbReference>
<evidence type="ECO:0000256" key="2">
    <source>
        <dbReference type="ARBA" id="ARBA00038334"/>
    </source>
</evidence>
<dbReference type="EMBL" id="JAVRRG010000026">
    <property type="protein sequence ID" value="KAK5095690.1"/>
    <property type="molecule type" value="Genomic_DNA"/>
</dbReference>
<feature type="domain" description="AB hydrolase-1" evidence="4">
    <location>
        <begin position="39"/>
        <end position="159"/>
    </location>
</feature>
<sequence length="320" mass="35302">MSDSVETRHFYPNLQRNETQTASGSNVVSYISNKGDDSPIMMLIHGYPQSAYEWRYVVPSVLDHVSLFIPELPGYGISSPSKDNTRIGIVGVLIEAMSEVFNLSKDSPRKVIAVGHDRGARIVHRLAVSRTNFPAVALTGAAMLDIVPTKAQWDAFQDPAINAGYFHWPFLANVDYAVQVISKYGGGQWAKDMHKRITGGDADLERVAADDALDVYAACFDKEETLRYTCEDYAYGAGPEYQHQSADQKAGRKVDVPALIMWAKAKLGSRMDVAKIWEDWIAAGTDYQAIGVGDSHGHFLPEEAPKEVTEAITTFVKRLA</sequence>
<protein>
    <recommendedName>
        <fullName evidence="4">AB hydrolase-1 domain-containing protein</fullName>
    </recommendedName>
</protein>